<dbReference type="AlphaFoldDB" id="X6LIS7"/>
<name>X6LIS7_RETFI</name>
<protein>
    <submittedName>
        <fullName evidence="1">Uncharacterized protein</fullName>
    </submittedName>
</protein>
<gene>
    <name evidence="1" type="ORF">RFI_36829</name>
</gene>
<keyword evidence="2" id="KW-1185">Reference proteome</keyword>
<feature type="non-terminal residue" evidence="1">
    <location>
        <position position="1"/>
    </location>
</feature>
<sequence>ALSNNQSKKYIQITKKKLILSMLEYDIILKNKLESKSKTNKLKNTGKAIINLKTKNKTYLKFIKVVLSNLRFKTFLFSNIFQKLQTLFQILNKFLKKFLVIEKKIT</sequence>
<evidence type="ECO:0000313" key="1">
    <source>
        <dbReference type="EMBL" id="ETO00610.1"/>
    </source>
</evidence>
<proteinExistence type="predicted"/>
<dbReference type="Proteomes" id="UP000023152">
    <property type="component" value="Unassembled WGS sequence"/>
</dbReference>
<evidence type="ECO:0000313" key="2">
    <source>
        <dbReference type="Proteomes" id="UP000023152"/>
    </source>
</evidence>
<comment type="caution">
    <text evidence="1">The sequence shown here is derived from an EMBL/GenBank/DDBJ whole genome shotgun (WGS) entry which is preliminary data.</text>
</comment>
<accession>X6LIS7</accession>
<reference evidence="1 2" key="1">
    <citation type="journal article" date="2013" name="Curr. Biol.">
        <title>The Genome of the Foraminiferan Reticulomyxa filosa.</title>
        <authorList>
            <person name="Glockner G."/>
            <person name="Hulsmann N."/>
            <person name="Schleicher M."/>
            <person name="Noegel A.A."/>
            <person name="Eichinger L."/>
            <person name="Gallinger C."/>
            <person name="Pawlowski J."/>
            <person name="Sierra R."/>
            <person name="Euteneuer U."/>
            <person name="Pillet L."/>
            <person name="Moustafa A."/>
            <person name="Platzer M."/>
            <person name="Groth M."/>
            <person name="Szafranski K."/>
            <person name="Schliwa M."/>
        </authorList>
    </citation>
    <scope>NUCLEOTIDE SEQUENCE [LARGE SCALE GENOMIC DNA]</scope>
</reference>
<organism evidence="1 2">
    <name type="scientific">Reticulomyxa filosa</name>
    <dbReference type="NCBI Taxonomy" id="46433"/>
    <lineage>
        <taxon>Eukaryota</taxon>
        <taxon>Sar</taxon>
        <taxon>Rhizaria</taxon>
        <taxon>Retaria</taxon>
        <taxon>Foraminifera</taxon>
        <taxon>Monothalamids</taxon>
        <taxon>Reticulomyxidae</taxon>
        <taxon>Reticulomyxa</taxon>
    </lineage>
</organism>
<dbReference type="EMBL" id="ASPP01040550">
    <property type="protein sequence ID" value="ETO00610.1"/>
    <property type="molecule type" value="Genomic_DNA"/>
</dbReference>